<comment type="caution">
    <text evidence="2">The sequence shown here is derived from an EMBL/GenBank/DDBJ whole genome shotgun (WGS) entry which is preliminary data.</text>
</comment>
<gene>
    <name evidence="2" type="ORF">CR513_21029</name>
</gene>
<accession>A0A371H0V2</accession>
<name>A0A371H0V2_MUCPR</name>
<sequence length="182" mass="21131">MKDPQGNVERHKAKLVAKGFTQREGINYIEIFSYIKESSLRAIMILVAHFDFELHQMNVKTTFLNGDIGEEVCMKQLEGFSSSDENIMDNCIYLNVSESKICFLMLLYVNDILLETNNNGLVYEIWGRHLMLLPLRSIEKDLEAFWVCLKKTYINKVLERFNMKDYSQSIAPTMKGDKLNLS</sequence>
<dbReference type="Proteomes" id="UP000257109">
    <property type="component" value="Unassembled WGS sequence"/>
</dbReference>
<organism evidence="2 3">
    <name type="scientific">Mucuna pruriens</name>
    <name type="common">Velvet bean</name>
    <name type="synonym">Dolichos pruriens</name>
    <dbReference type="NCBI Taxonomy" id="157652"/>
    <lineage>
        <taxon>Eukaryota</taxon>
        <taxon>Viridiplantae</taxon>
        <taxon>Streptophyta</taxon>
        <taxon>Embryophyta</taxon>
        <taxon>Tracheophyta</taxon>
        <taxon>Spermatophyta</taxon>
        <taxon>Magnoliopsida</taxon>
        <taxon>eudicotyledons</taxon>
        <taxon>Gunneridae</taxon>
        <taxon>Pentapetalae</taxon>
        <taxon>rosids</taxon>
        <taxon>fabids</taxon>
        <taxon>Fabales</taxon>
        <taxon>Fabaceae</taxon>
        <taxon>Papilionoideae</taxon>
        <taxon>50 kb inversion clade</taxon>
        <taxon>NPAAA clade</taxon>
        <taxon>indigoferoid/millettioid clade</taxon>
        <taxon>Phaseoleae</taxon>
        <taxon>Mucuna</taxon>
    </lineage>
</organism>
<keyword evidence="3" id="KW-1185">Reference proteome</keyword>
<evidence type="ECO:0000313" key="2">
    <source>
        <dbReference type="EMBL" id="RDX96313.1"/>
    </source>
</evidence>
<reference evidence="2" key="1">
    <citation type="submission" date="2018-05" db="EMBL/GenBank/DDBJ databases">
        <title>Draft genome of Mucuna pruriens seed.</title>
        <authorList>
            <person name="Nnadi N.E."/>
            <person name="Vos R."/>
            <person name="Hasami M.H."/>
            <person name="Devisetty U.K."/>
            <person name="Aguiy J.C."/>
        </authorList>
    </citation>
    <scope>NUCLEOTIDE SEQUENCE [LARGE SCALE GENOMIC DNA]</scope>
    <source>
        <strain evidence="2">JCA_2017</strain>
    </source>
</reference>
<dbReference type="InterPro" id="IPR013103">
    <property type="entry name" value="RVT_2"/>
</dbReference>
<dbReference type="EMBL" id="QJKJ01003912">
    <property type="protein sequence ID" value="RDX96313.1"/>
    <property type="molecule type" value="Genomic_DNA"/>
</dbReference>
<dbReference type="OrthoDB" id="411615at2759"/>
<evidence type="ECO:0000313" key="3">
    <source>
        <dbReference type="Proteomes" id="UP000257109"/>
    </source>
</evidence>
<dbReference type="AlphaFoldDB" id="A0A371H0V2"/>
<proteinExistence type="predicted"/>
<protein>
    <recommendedName>
        <fullName evidence="1">Reverse transcriptase Ty1/copia-type domain-containing protein</fullName>
    </recommendedName>
</protein>
<evidence type="ECO:0000259" key="1">
    <source>
        <dbReference type="Pfam" id="PF07727"/>
    </source>
</evidence>
<feature type="domain" description="Reverse transcriptase Ty1/copia-type" evidence="1">
    <location>
        <begin position="6"/>
        <end position="95"/>
    </location>
</feature>
<feature type="non-terminal residue" evidence="2">
    <location>
        <position position="1"/>
    </location>
</feature>
<dbReference type="STRING" id="157652.A0A371H0V2"/>
<dbReference type="Pfam" id="PF07727">
    <property type="entry name" value="RVT_2"/>
    <property type="match status" value="1"/>
</dbReference>